<proteinExistence type="predicted"/>
<dbReference type="EMBL" id="CP116669">
    <property type="protein sequence ID" value="WCH98459.1"/>
    <property type="molecule type" value="Genomic_DNA"/>
</dbReference>
<keyword evidence="2" id="KW-1185">Reference proteome</keyword>
<evidence type="ECO:0008006" key="3">
    <source>
        <dbReference type="Google" id="ProtNLM"/>
    </source>
</evidence>
<name>A0ABY7R3X2_9PSED</name>
<dbReference type="Proteomes" id="UP001214301">
    <property type="component" value="Chromosome"/>
</dbReference>
<dbReference type="PROSITE" id="PS51257">
    <property type="entry name" value="PROKAR_LIPOPROTEIN"/>
    <property type="match status" value="1"/>
</dbReference>
<evidence type="ECO:0000313" key="1">
    <source>
        <dbReference type="EMBL" id="WCH98459.1"/>
    </source>
</evidence>
<evidence type="ECO:0000313" key="2">
    <source>
        <dbReference type="Proteomes" id="UP001214301"/>
    </source>
</evidence>
<protein>
    <recommendedName>
        <fullName evidence="3">Lipoprotein</fullName>
    </recommendedName>
</protein>
<reference evidence="1 2" key="1">
    <citation type="journal article" date="2020" name="Front. Microbiol.">
        <title>Toward Biorecycling: Isolation of a Soil Bacterium That Grows on a Polyurethane Oligomer and Monomer.</title>
        <authorList>
            <person name="Espinosa M.J.C."/>
            <person name="Blanco A.C."/>
            <person name="Schmidgall T."/>
            <person name="Atanasoff-Kardjalieff A.K."/>
            <person name="Kappelmeyer U."/>
            <person name="Tischler D."/>
            <person name="Pieper D.H."/>
            <person name="Heipieper H.J."/>
            <person name="Eberlein C."/>
        </authorList>
    </citation>
    <scope>NUCLEOTIDE SEQUENCE [LARGE SCALE GENOMIC DNA]</scope>
    <source>
        <strain evidence="1 2">TDA1</strain>
    </source>
</reference>
<dbReference type="RefSeq" id="WP_162525095.1">
    <property type="nucleotide sequence ID" value="NZ_CP116669.1"/>
</dbReference>
<accession>A0ABY7R3X2</accession>
<organism evidence="1 2">
    <name type="scientific">Pseudomonas capeferrum</name>
    <dbReference type="NCBI Taxonomy" id="1495066"/>
    <lineage>
        <taxon>Bacteria</taxon>
        <taxon>Pseudomonadati</taxon>
        <taxon>Pseudomonadota</taxon>
        <taxon>Gammaproteobacteria</taxon>
        <taxon>Pseudomonadales</taxon>
        <taxon>Pseudomonadaceae</taxon>
        <taxon>Pseudomonas</taxon>
    </lineage>
</organism>
<sequence length="255" mass="27682">MYKTLPPALLGAALITLIGCQSSPSADRPADVDPQALKTFTVNTQQALQRSIALAPTGEQMGAVTLQVTFDRQSAPVACKAEKAPFKYGALLPADVTPTDHQALASLVEALCWKTIYPVVPAALYNDDETVEVRAPIIVQLPRAVQAPGTARYRAIAQREYFWQQLLRDLPVTSIGKASVFYQANAQGKVDGCLVQLSPNPLREDAFRLDGNLQAQLNSRCMKLDLSKMPGFSSNEQGKAEGYSEVDYAPWMVGL</sequence>
<gene>
    <name evidence="1" type="ORF">PMC74_16925</name>
</gene>